<dbReference type="PANTHER" id="PTHR43671:SF13">
    <property type="entry name" value="SERINE_THREONINE-PROTEIN KINASE NEK2"/>
    <property type="match status" value="1"/>
</dbReference>
<organism evidence="7 8">
    <name type="scientific">Halteria grandinella</name>
    <dbReference type="NCBI Taxonomy" id="5974"/>
    <lineage>
        <taxon>Eukaryota</taxon>
        <taxon>Sar</taxon>
        <taxon>Alveolata</taxon>
        <taxon>Ciliophora</taxon>
        <taxon>Intramacronucleata</taxon>
        <taxon>Spirotrichea</taxon>
        <taxon>Stichotrichia</taxon>
        <taxon>Sporadotrichida</taxon>
        <taxon>Halteriidae</taxon>
        <taxon>Halteria</taxon>
    </lineage>
</organism>
<keyword evidence="8" id="KW-1185">Reference proteome</keyword>
<feature type="domain" description="Protein kinase" evidence="6">
    <location>
        <begin position="1"/>
        <end position="171"/>
    </location>
</feature>
<protein>
    <recommendedName>
        <fullName evidence="1">non-specific serine/threonine protein kinase</fullName>
        <ecNumber evidence="1">2.7.11.1</ecNumber>
    </recommendedName>
</protein>
<keyword evidence="4" id="KW-0418">Kinase</keyword>
<evidence type="ECO:0000256" key="5">
    <source>
        <dbReference type="ARBA" id="ARBA00022840"/>
    </source>
</evidence>
<evidence type="ECO:0000313" key="7">
    <source>
        <dbReference type="EMBL" id="TNV74068.1"/>
    </source>
</evidence>
<dbReference type="InterPro" id="IPR000719">
    <property type="entry name" value="Prot_kinase_dom"/>
</dbReference>
<reference evidence="7" key="1">
    <citation type="submission" date="2019-06" db="EMBL/GenBank/DDBJ databases">
        <authorList>
            <person name="Zheng W."/>
        </authorList>
    </citation>
    <scope>NUCLEOTIDE SEQUENCE</scope>
    <source>
        <strain evidence="7">QDHG01</strain>
    </source>
</reference>
<dbReference type="AlphaFoldDB" id="A0A8J8NFZ3"/>
<evidence type="ECO:0000313" key="8">
    <source>
        <dbReference type="Proteomes" id="UP000785679"/>
    </source>
</evidence>
<dbReference type="Gene3D" id="1.10.510.10">
    <property type="entry name" value="Transferase(Phosphotransferase) domain 1"/>
    <property type="match status" value="1"/>
</dbReference>
<dbReference type="PANTHER" id="PTHR43671">
    <property type="entry name" value="SERINE/THREONINE-PROTEIN KINASE NEK"/>
    <property type="match status" value="1"/>
</dbReference>
<dbReference type="InterPro" id="IPR008271">
    <property type="entry name" value="Ser/Thr_kinase_AS"/>
</dbReference>
<dbReference type="GO" id="GO:0004674">
    <property type="term" value="F:protein serine/threonine kinase activity"/>
    <property type="evidence" value="ECO:0007669"/>
    <property type="project" value="UniProtKB-EC"/>
</dbReference>
<name>A0A8J8NFZ3_HALGN</name>
<dbReference type="OrthoDB" id="291146at2759"/>
<dbReference type="EMBL" id="RRYP01017541">
    <property type="protein sequence ID" value="TNV74068.1"/>
    <property type="molecule type" value="Genomic_DNA"/>
</dbReference>
<evidence type="ECO:0000256" key="3">
    <source>
        <dbReference type="ARBA" id="ARBA00022741"/>
    </source>
</evidence>
<dbReference type="SUPFAM" id="SSF56112">
    <property type="entry name" value="Protein kinase-like (PK-like)"/>
    <property type="match status" value="1"/>
</dbReference>
<dbReference type="SUPFAM" id="SSF48695">
    <property type="entry name" value="Multiheme cytochromes"/>
    <property type="match status" value="1"/>
</dbReference>
<evidence type="ECO:0000259" key="6">
    <source>
        <dbReference type="PROSITE" id="PS50011"/>
    </source>
</evidence>
<evidence type="ECO:0000256" key="2">
    <source>
        <dbReference type="ARBA" id="ARBA00022679"/>
    </source>
</evidence>
<dbReference type="PROSITE" id="PS50011">
    <property type="entry name" value="PROTEIN_KINASE_DOM"/>
    <property type="match status" value="1"/>
</dbReference>
<gene>
    <name evidence="7" type="ORF">FGO68_gene2935</name>
</gene>
<keyword evidence="2" id="KW-0808">Transferase</keyword>
<keyword evidence="3" id="KW-0547">Nucleotide-binding</keyword>
<accession>A0A8J8NFZ3</accession>
<dbReference type="GO" id="GO:0005524">
    <property type="term" value="F:ATP binding"/>
    <property type="evidence" value="ECO:0007669"/>
    <property type="project" value="UniProtKB-KW"/>
</dbReference>
<dbReference type="InterPro" id="IPR011009">
    <property type="entry name" value="Kinase-like_dom_sf"/>
</dbReference>
<dbReference type="InterPro" id="IPR050660">
    <property type="entry name" value="NEK_Ser/Thr_kinase"/>
</dbReference>
<dbReference type="Proteomes" id="UP000785679">
    <property type="component" value="Unassembled WGS sequence"/>
</dbReference>
<dbReference type="Pfam" id="PF00069">
    <property type="entry name" value="Pkinase"/>
    <property type="match status" value="1"/>
</dbReference>
<dbReference type="SMART" id="SM00220">
    <property type="entry name" value="S_TKc"/>
    <property type="match status" value="1"/>
</dbReference>
<evidence type="ECO:0000256" key="1">
    <source>
        <dbReference type="ARBA" id="ARBA00012513"/>
    </source>
</evidence>
<proteinExistence type="predicted"/>
<comment type="caution">
    <text evidence="7">The sequence shown here is derived from an EMBL/GenBank/DDBJ whole genome shotgun (WGS) entry which is preliminary data.</text>
</comment>
<evidence type="ECO:0000256" key="4">
    <source>
        <dbReference type="ARBA" id="ARBA00022777"/>
    </source>
</evidence>
<dbReference type="EC" id="2.7.11.1" evidence="1"/>
<sequence length="418" mass="48608">MRAMNYEIPEIVALNWFTHACLGLARMHSKGLAHRDVKPANILIVGGCGGVAKLGDFGTVKRIDTYNHLTMNIGTYSYYAPEIITKKYSVQVDVWAIGIVLFEMLSRGDFPFAYNFNTGNPFDYLVKLQNLELKQMSHRISPQCQALIKWLLRKNPNKRPSIFEVLQTPIIAERIKSIVDKQNYGSKVSIRIKQQLQDLKISIHPSNYQQIGVKNDLSYFNHQNPKSSFFSESRIRASNQYAPIPLRSQYAKCQWCKRQNSFSVKANKCYMCHFQLKDHFDINAQQNYQYEKQDPPEPKATLCKQCNRNYCTFRETEFCVSCYNSNYLKMISPTKYGKHQLADEEQFRDVKSKIRSKSIQDVKIDQRVGLQNQKYNDLEIECKNCRAINLVSRPQPGQIILGFRCFRCSRSNYLKDNF</sequence>
<dbReference type="PROSITE" id="PS00108">
    <property type="entry name" value="PROTEIN_KINASE_ST"/>
    <property type="match status" value="1"/>
</dbReference>
<dbReference type="InterPro" id="IPR036280">
    <property type="entry name" value="Multihaem_cyt_sf"/>
</dbReference>
<keyword evidence="5" id="KW-0067">ATP-binding</keyword>